<feature type="domain" description="TauD/TfdA-like" evidence="7">
    <location>
        <begin position="282"/>
        <end position="351"/>
    </location>
</feature>
<comment type="similarity">
    <text evidence="1">Belongs to the clavaminate synthase family.</text>
</comment>
<dbReference type="Gene3D" id="3.60.130.10">
    <property type="entry name" value="Clavaminate synthase-like"/>
    <property type="match status" value="1"/>
</dbReference>
<dbReference type="GO" id="GO:0016706">
    <property type="term" value="F:2-oxoglutarate-dependent dioxygenase activity"/>
    <property type="evidence" value="ECO:0007669"/>
    <property type="project" value="UniProtKB-ARBA"/>
</dbReference>
<reference evidence="8 9" key="1">
    <citation type="submission" date="2015-09" db="EMBL/GenBank/DDBJ databases">
        <authorList>
            <person name="Jackson K.R."/>
            <person name="Lunt B.L."/>
            <person name="Fisher J.N.B."/>
            <person name="Gardner A.V."/>
            <person name="Bailey M.E."/>
            <person name="Deus L.M."/>
            <person name="Earl A.S."/>
            <person name="Gibby P.D."/>
            <person name="Hartmann K.A."/>
            <person name="Liu J.E."/>
            <person name="Manci A.M."/>
            <person name="Nielsen D.A."/>
            <person name="Solomon M.B."/>
            <person name="Breakwell D.P."/>
            <person name="Burnett S.H."/>
            <person name="Grose J.H."/>
        </authorList>
    </citation>
    <scope>NUCLEOTIDE SEQUENCE [LARGE SCALE GENOMIC DNA]</scope>
    <source>
        <strain evidence="8 9">16</strain>
    </source>
</reference>
<reference evidence="8 9" key="2">
    <citation type="submission" date="2015-10" db="EMBL/GenBank/DDBJ databases">
        <title>Draft Genome Sequence of Prosthecomicrobium hirschii ATCC 27832.</title>
        <authorList>
            <person name="Daniel J."/>
            <person name="Givan S.A."/>
            <person name="Brun Y.V."/>
            <person name="Brown P.J."/>
        </authorList>
    </citation>
    <scope>NUCLEOTIDE SEQUENCE [LARGE SCALE GENOMIC DNA]</scope>
    <source>
        <strain evidence="8 9">16</strain>
    </source>
</reference>
<feature type="compositionally biased region" description="Basic residues" evidence="6">
    <location>
        <begin position="9"/>
        <end position="18"/>
    </location>
</feature>
<dbReference type="GO" id="GO:0005506">
    <property type="term" value="F:iron ion binding"/>
    <property type="evidence" value="ECO:0007669"/>
    <property type="project" value="InterPro"/>
</dbReference>
<dbReference type="InterPro" id="IPR014503">
    <property type="entry name" value="Clavaminate_syn-like"/>
</dbReference>
<dbReference type="Proteomes" id="UP000048984">
    <property type="component" value="Unassembled WGS sequence"/>
</dbReference>
<evidence type="ECO:0000259" key="7">
    <source>
        <dbReference type="Pfam" id="PF02668"/>
    </source>
</evidence>
<keyword evidence="4 5" id="KW-0408">Iron</keyword>
<feature type="binding site" evidence="5">
    <location>
        <position position="331"/>
    </location>
    <ligand>
        <name>Fe cation</name>
        <dbReference type="ChEBI" id="CHEBI:24875"/>
    </ligand>
</feature>
<keyword evidence="3" id="KW-0560">Oxidoreductase</keyword>
<keyword evidence="9" id="KW-1185">Reference proteome</keyword>
<dbReference type="RefSeq" id="WP_054357018.1">
    <property type="nucleotide sequence ID" value="NZ_LJYW01000001.1"/>
</dbReference>
<comment type="caution">
    <text evidence="8">The sequence shown here is derived from an EMBL/GenBank/DDBJ whole genome shotgun (WGS) entry which is preliminary data.</text>
</comment>
<name>A0A0P6VFR0_9HYPH</name>
<feature type="region of interest" description="Disordered" evidence="6">
    <location>
        <begin position="1"/>
        <end position="23"/>
    </location>
</feature>
<dbReference type="AlphaFoldDB" id="A0A0P6VFR0"/>
<evidence type="ECO:0000256" key="3">
    <source>
        <dbReference type="ARBA" id="ARBA00023002"/>
    </source>
</evidence>
<evidence type="ECO:0000313" key="9">
    <source>
        <dbReference type="Proteomes" id="UP000048984"/>
    </source>
</evidence>
<proteinExistence type="inferred from homology"/>
<organism evidence="8 9">
    <name type="scientific">Prosthecodimorpha hirschii</name>
    <dbReference type="NCBI Taxonomy" id="665126"/>
    <lineage>
        <taxon>Bacteria</taxon>
        <taxon>Pseudomonadati</taxon>
        <taxon>Pseudomonadota</taxon>
        <taxon>Alphaproteobacteria</taxon>
        <taxon>Hyphomicrobiales</taxon>
        <taxon>Ancalomicrobiaceae</taxon>
        <taxon>Prosthecodimorpha</taxon>
    </lineage>
</organism>
<evidence type="ECO:0000256" key="6">
    <source>
        <dbReference type="SAM" id="MobiDB-lite"/>
    </source>
</evidence>
<evidence type="ECO:0000313" key="8">
    <source>
        <dbReference type="EMBL" id="KPL50855.1"/>
    </source>
</evidence>
<evidence type="ECO:0000256" key="5">
    <source>
        <dbReference type="PIRSR" id="PIRSR019543-2"/>
    </source>
</evidence>
<dbReference type="InterPro" id="IPR003819">
    <property type="entry name" value="TauD/TfdA-like"/>
</dbReference>
<sequence length="365" mass="39865">MPSQDRLMSRPKPKRRTKQFTEPSVRLEFSKAGNAKSATVHLPENEEERAFCAAQALSSLGQIDAETTAFGLEAAAIVQKHLPSTYDIVRALSRKAVPQIIIKGLPRPCPLIATPLNGMVFEPDVRPQTGFLVALLGSAANLVPFAYGTENRGLILRAVVPVAELKGKASSQGSANDLGMHNDNANQAMIHEAWFEPGAPFMNPYQAFVCIRPRRDVPMETAALDDILPELDASHGPEPARILQAPVFDVRWPDSHQKGGQIAVAGVPVLVPDSLGRMHSRYHAANISSTDANAQAALDKFHQIVAGTKSVMEIHSEPGDLLIYSNTRMMHRRRAYAANFDGSDRYYVRVYLAPAEALGGRYLID</sequence>
<dbReference type="PIRSF" id="PIRSF019543">
    <property type="entry name" value="Clavaminate_syn"/>
    <property type="match status" value="1"/>
</dbReference>
<dbReference type="EMBL" id="LJYW01000001">
    <property type="protein sequence ID" value="KPL50855.1"/>
    <property type="molecule type" value="Genomic_DNA"/>
</dbReference>
<dbReference type="STRING" id="665126.ABB55_00270"/>
<dbReference type="InterPro" id="IPR042098">
    <property type="entry name" value="TauD-like_sf"/>
</dbReference>
<gene>
    <name evidence="8" type="ORF">ABB55_00270</name>
</gene>
<evidence type="ECO:0000256" key="1">
    <source>
        <dbReference type="ARBA" id="ARBA00008425"/>
    </source>
</evidence>
<dbReference type="Pfam" id="PF02668">
    <property type="entry name" value="TauD"/>
    <property type="match status" value="1"/>
</dbReference>
<evidence type="ECO:0000256" key="2">
    <source>
        <dbReference type="ARBA" id="ARBA00022723"/>
    </source>
</evidence>
<evidence type="ECO:0000256" key="4">
    <source>
        <dbReference type="ARBA" id="ARBA00023004"/>
    </source>
</evidence>
<dbReference type="SUPFAM" id="SSF51197">
    <property type="entry name" value="Clavaminate synthase-like"/>
    <property type="match status" value="1"/>
</dbReference>
<accession>A0A0P6VFR0</accession>
<keyword evidence="2 5" id="KW-0479">Metal-binding</keyword>
<protein>
    <recommendedName>
        <fullName evidence="7">TauD/TfdA-like domain-containing protein</fullName>
    </recommendedName>
</protein>